<keyword evidence="5 14" id="KW-0235">DNA replication</keyword>
<dbReference type="FunFam" id="1.10.287.610:FF:000002">
    <property type="entry name" value="DNA ligase"/>
    <property type="match status" value="1"/>
</dbReference>
<dbReference type="Gene3D" id="6.20.10.30">
    <property type="match status" value="1"/>
</dbReference>
<dbReference type="FunFam" id="3.30.470.30:FF:000001">
    <property type="entry name" value="DNA ligase"/>
    <property type="match status" value="1"/>
</dbReference>
<dbReference type="InterPro" id="IPR033136">
    <property type="entry name" value="DNA_ligase_CS"/>
</dbReference>
<dbReference type="Pfam" id="PF03119">
    <property type="entry name" value="DNA_ligase_ZBD"/>
    <property type="match status" value="1"/>
</dbReference>
<evidence type="ECO:0000256" key="4">
    <source>
        <dbReference type="ARBA" id="ARBA00022598"/>
    </source>
</evidence>
<protein>
    <recommendedName>
        <fullName evidence="3 14">DNA ligase</fullName>
        <ecNumber evidence="2 14">6.5.1.2</ecNumber>
    </recommendedName>
    <alternativeName>
        <fullName evidence="14">Polydeoxyribonucleotide synthase [NAD(+)]</fullName>
    </alternativeName>
</protein>
<dbReference type="SUPFAM" id="SSF50249">
    <property type="entry name" value="Nucleic acid-binding proteins"/>
    <property type="match status" value="1"/>
</dbReference>
<evidence type="ECO:0000256" key="2">
    <source>
        <dbReference type="ARBA" id="ARBA00012722"/>
    </source>
</evidence>
<feature type="binding site" evidence="14">
    <location>
        <position position="139"/>
    </location>
    <ligand>
        <name>NAD(+)</name>
        <dbReference type="ChEBI" id="CHEBI:57540"/>
    </ligand>
</feature>
<dbReference type="PANTHER" id="PTHR23389:SF9">
    <property type="entry name" value="DNA LIGASE"/>
    <property type="match status" value="1"/>
</dbReference>
<dbReference type="GO" id="GO:0006281">
    <property type="term" value="P:DNA repair"/>
    <property type="evidence" value="ECO:0007669"/>
    <property type="project" value="UniProtKB-KW"/>
</dbReference>
<keyword evidence="4 14" id="KW-0436">Ligase</keyword>
<dbReference type="EC" id="6.5.1.2" evidence="2 14"/>
<dbReference type="Gene3D" id="3.30.470.30">
    <property type="entry name" value="DNA ligase/mRNA capping enzyme"/>
    <property type="match status" value="1"/>
</dbReference>
<dbReference type="Pfam" id="PF03120">
    <property type="entry name" value="OB_DNA_ligase"/>
    <property type="match status" value="1"/>
</dbReference>
<feature type="binding site" evidence="14">
    <location>
        <position position="317"/>
    </location>
    <ligand>
        <name>NAD(+)</name>
        <dbReference type="ChEBI" id="CHEBI:57540"/>
    </ligand>
</feature>
<evidence type="ECO:0000256" key="9">
    <source>
        <dbReference type="ARBA" id="ARBA00022842"/>
    </source>
</evidence>
<dbReference type="PROSITE" id="PS01056">
    <property type="entry name" value="DNA_LIGASE_N2"/>
    <property type="match status" value="1"/>
</dbReference>
<dbReference type="Gene3D" id="1.10.150.20">
    <property type="entry name" value="5' to 3' exonuclease, C-terminal subdomain"/>
    <property type="match status" value="2"/>
</dbReference>
<dbReference type="GO" id="GO:0005829">
    <property type="term" value="C:cytosol"/>
    <property type="evidence" value="ECO:0007669"/>
    <property type="project" value="TreeGrafter"/>
</dbReference>
<dbReference type="PROSITE" id="PS50172">
    <property type="entry name" value="BRCT"/>
    <property type="match status" value="1"/>
</dbReference>
<dbReference type="SUPFAM" id="SSF47781">
    <property type="entry name" value="RuvA domain 2-like"/>
    <property type="match status" value="1"/>
</dbReference>
<dbReference type="GO" id="GO:0003911">
    <property type="term" value="F:DNA ligase (NAD+) activity"/>
    <property type="evidence" value="ECO:0007669"/>
    <property type="project" value="UniProtKB-UniRule"/>
</dbReference>
<evidence type="ECO:0000313" key="18">
    <source>
        <dbReference type="Proteomes" id="UP000287798"/>
    </source>
</evidence>
<evidence type="ECO:0000256" key="8">
    <source>
        <dbReference type="ARBA" id="ARBA00022833"/>
    </source>
</evidence>
<dbReference type="CDD" id="cd17748">
    <property type="entry name" value="BRCT_DNA_ligase_like"/>
    <property type="match status" value="1"/>
</dbReference>
<feature type="domain" description="BRCT" evidence="16">
    <location>
        <begin position="594"/>
        <end position="674"/>
    </location>
</feature>
<dbReference type="PROSITE" id="PS01055">
    <property type="entry name" value="DNA_LIGASE_N1"/>
    <property type="match status" value="1"/>
</dbReference>
<feature type="binding site" evidence="14">
    <location>
        <begin position="35"/>
        <end position="39"/>
    </location>
    <ligand>
        <name>NAD(+)</name>
        <dbReference type="ChEBI" id="CHEBI:57540"/>
    </ligand>
</feature>
<feature type="binding site" evidence="14">
    <location>
        <position position="293"/>
    </location>
    <ligand>
        <name>NAD(+)</name>
        <dbReference type="ChEBI" id="CHEBI:57540"/>
    </ligand>
</feature>
<dbReference type="InterPro" id="IPR010994">
    <property type="entry name" value="RuvA_2-like"/>
</dbReference>
<dbReference type="AlphaFoldDB" id="A0A426QFX8"/>
<evidence type="ECO:0000256" key="5">
    <source>
        <dbReference type="ARBA" id="ARBA00022705"/>
    </source>
</evidence>
<dbReference type="FunFam" id="1.10.150.20:FF:000007">
    <property type="entry name" value="DNA ligase"/>
    <property type="match status" value="1"/>
</dbReference>
<dbReference type="SUPFAM" id="SSF52113">
    <property type="entry name" value="BRCT domain"/>
    <property type="match status" value="1"/>
</dbReference>
<gene>
    <name evidence="14 17" type="primary">ligA</name>
    <name evidence="17" type="ORF">D6C00_00760</name>
</gene>
<proteinExistence type="inferred from homology"/>
<keyword evidence="11 14" id="KW-0234">DNA repair</keyword>
<feature type="binding site" evidence="14">
    <location>
        <position position="411"/>
    </location>
    <ligand>
        <name>Zn(2+)</name>
        <dbReference type="ChEBI" id="CHEBI:29105"/>
    </ligand>
</feature>
<sequence length="674" mass="74825">MSTPKQIRKRVETLREQIRHHNHLYYALDAPEISDAEYDALLRELQALEAEHPDLVTEDSPTQRVGAEPVEAFGTVRHEQPMLSLDNAFSDAELSDFDRRIRERLKTDDEIEYAAEPKLDGLAVSLLYEDGRLVRGATRGDGTTGEDITQNVRTIGSIPLKLVGRDYPRRLEVRGEVYMTHAGFRKLNAAAEKAGGKTFVNPRNAAAGSLRQLDPKVTAKRPLEFFCYGAGLIEGAELPDRHIDILERLRQWGQRIYPEIRRVKGLEGCHAYYQEMERRRESLDFDIDGVVFKVDRRDLQERLGYVSRAPRWAIARKFPAQEVNTVLREVEWQVGRTGVLTPVARLEPVFVGGVTVTNATLHNPDEIERKDIRLGDTVVVRRAGDVIPQVVAVVKARRPKGAGRISLPRKCPVCHSDVVRDEGAAALRCSGGLHCPAQRKAGLMHFASRRAMDIDGLGEKLIEQLVERDLVHDAADLYALTQEQLAGLDRMAGKSAQNLVEALEKSKDVTLPRFIHALGIPEVGEATAKALAGHFGSLDALMSADADALQEVPDVGPVVAREIATFFDQKHNREVIDKLRDHGIEPPAQEIRRRAELPLKGQSWVLTGTLESMTRDEAKEQLEALGAKVTGSVSKKTDYVVAGSAAGSKLAKAEQLGVEVLDEDAFLKRLEALE</sequence>
<dbReference type="InterPro" id="IPR001679">
    <property type="entry name" value="DNA_ligase"/>
</dbReference>
<evidence type="ECO:0000256" key="6">
    <source>
        <dbReference type="ARBA" id="ARBA00022723"/>
    </source>
</evidence>
<keyword evidence="14" id="KW-0464">Manganese</keyword>
<feature type="binding site" evidence="14">
    <location>
        <begin position="84"/>
        <end position="85"/>
    </location>
    <ligand>
        <name>NAD(+)</name>
        <dbReference type="ChEBI" id="CHEBI:57540"/>
    </ligand>
</feature>
<dbReference type="HAMAP" id="MF_01588">
    <property type="entry name" value="DNA_ligase_A"/>
    <property type="match status" value="1"/>
</dbReference>
<feature type="binding site" evidence="14">
    <location>
        <position position="116"/>
    </location>
    <ligand>
        <name>NAD(+)</name>
        <dbReference type="ChEBI" id="CHEBI:57540"/>
    </ligand>
</feature>
<keyword evidence="9 14" id="KW-0460">Magnesium</keyword>
<accession>A0A426QFX8</accession>
<comment type="caution">
    <text evidence="17">The sequence shown here is derived from an EMBL/GenBank/DDBJ whole genome shotgun (WGS) entry which is preliminary data.</text>
</comment>
<feature type="active site" description="N6-AMP-lysine intermediate" evidence="14">
    <location>
        <position position="118"/>
    </location>
</feature>
<evidence type="ECO:0000256" key="15">
    <source>
        <dbReference type="RuleBase" id="RU000618"/>
    </source>
</evidence>
<feature type="binding site" evidence="14">
    <location>
        <position position="435"/>
    </location>
    <ligand>
        <name>Zn(2+)</name>
        <dbReference type="ChEBI" id="CHEBI:29105"/>
    </ligand>
</feature>
<reference evidence="17 18" key="1">
    <citation type="journal article" date="2010" name="Int. J. Syst. Evol. Microbiol.">
        <title>Thiohalobacter thiocyanaticus gen. nov., sp. nov., a moderately halophilic, sulfur-oxidizing gammaproteobacterium from hypersaline lakes, that utilizes thiocyanate.</title>
        <authorList>
            <person name="Sorokin D.Y."/>
            <person name="Kovaleva O.L."/>
            <person name="Tourova T.P."/>
            <person name="Muyzer G."/>
        </authorList>
    </citation>
    <scope>NUCLEOTIDE SEQUENCE [LARGE SCALE GENOMIC DNA]</scope>
    <source>
        <strain evidence="17 18">Hrh1</strain>
    </source>
</reference>
<dbReference type="Gene3D" id="3.40.50.10190">
    <property type="entry name" value="BRCT domain"/>
    <property type="match status" value="1"/>
</dbReference>
<evidence type="ECO:0000313" key="17">
    <source>
        <dbReference type="EMBL" id="RRQ20656.1"/>
    </source>
</evidence>
<evidence type="ECO:0000256" key="12">
    <source>
        <dbReference type="ARBA" id="ARBA00034005"/>
    </source>
</evidence>
<dbReference type="FunFam" id="3.40.50.10190:FF:000054">
    <property type="entry name" value="DNA ligase"/>
    <property type="match status" value="1"/>
</dbReference>
<comment type="cofactor">
    <cofactor evidence="14">
        <name>Mg(2+)</name>
        <dbReference type="ChEBI" id="CHEBI:18420"/>
    </cofactor>
    <cofactor evidence="14">
        <name>Mn(2+)</name>
        <dbReference type="ChEBI" id="CHEBI:29035"/>
    </cofactor>
</comment>
<evidence type="ECO:0000256" key="13">
    <source>
        <dbReference type="ARBA" id="ARBA00060881"/>
    </source>
</evidence>
<dbReference type="EMBL" id="QZMU01000001">
    <property type="protein sequence ID" value="RRQ20656.1"/>
    <property type="molecule type" value="Genomic_DNA"/>
</dbReference>
<keyword evidence="10 14" id="KW-0520">NAD</keyword>
<dbReference type="CDD" id="cd00114">
    <property type="entry name" value="LIGANc"/>
    <property type="match status" value="1"/>
</dbReference>
<dbReference type="OrthoDB" id="9759736at2"/>
<dbReference type="InterPro" id="IPR004150">
    <property type="entry name" value="NAD_DNA_ligase_OB"/>
</dbReference>
<feature type="binding site" evidence="14">
    <location>
        <position position="414"/>
    </location>
    <ligand>
        <name>Zn(2+)</name>
        <dbReference type="ChEBI" id="CHEBI:29105"/>
    </ligand>
</feature>
<dbReference type="InterPro" id="IPR004149">
    <property type="entry name" value="Znf_DNAligase_C4"/>
</dbReference>
<comment type="similarity">
    <text evidence="13 14">Belongs to the NAD-dependent DNA ligase family. LigA subfamily.</text>
</comment>
<comment type="function">
    <text evidence="1 14">DNA ligase that catalyzes the formation of phosphodiester linkages between 5'-phosphoryl and 3'-hydroxyl groups in double-stranded DNA using NAD as a coenzyme and as the energy source for the reaction. It is essential for DNA replication and repair of damaged DNA.</text>
</comment>
<keyword evidence="6 14" id="KW-0479">Metal-binding</keyword>
<dbReference type="Pfam" id="PF00533">
    <property type="entry name" value="BRCT"/>
    <property type="match status" value="1"/>
</dbReference>
<keyword evidence="18" id="KW-1185">Reference proteome</keyword>
<feature type="binding site" evidence="14">
    <location>
        <position position="176"/>
    </location>
    <ligand>
        <name>NAD(+)</name>
        <dbReference type="ChEBI" id="CHEBI:57540"/>
    </ligand>
</feature>
<dbReference type="Proteomes" id="UP000287798">
    <property type="component" value="Unassembled WGS sequence"/>
</dbReference>
<dbReference type="FunFam" id="1.10.150.20:FF:000006">
    <property type="entry name" value="DNA ligase"/>
    <property type="match status" value="1"/>
</dbReference>
<keyword evidence="7 14" id="KW-0227">DNA damage</keyword>
<dbReference type="InterPro" id="IPR001357">
    <property type="entry name" value="BRCT_dom"/>
</dbReference>
<evidence type="ECO:0000256" key="10">
    <source>
        <dbReference type="ARBA" id="ARBA00023027"/>
    </source>
</evidence>
<evidence type="ECO:0000256" key="7">
    <source>
        <dbReference type="ARBA" id="ARBA00022763"/>
    </source>
</evidence>
<dbReference type="RefSeq" id="WP_125179868.1">
    <property type="nucleotide sequence ID" value="NZ_QZMU01000001.1"/>
</dbReference>
<evidence type="ECO:0000256" key="14">
    <source>
        <dbReference type="HAMAP-Rule" id="MF_01588"/>
    </source>
</evidence>
<organism evidence="17 18">
    <name type="scientific">Thiohalobacter thiocyanaticus</name>
    <dbReference type="NCBI Taxonomy" id="585455"/>
    <lineage>
        <taxon>Bacteria</taxon>
        <taxon>Pseudomonadati</taxon>
        <taxon>Pseudomonadota</taxon>
        <taxon>Gammaproteobacteria</taxon>
        <taxon>Thiohalobacterales</taxon>
        <taxon>Thiohalobacteraceae</taxon>
        <taxon>Thiohalobacter</taxon>
    </lineage>
</organism>
<dbReference type="InterPro" id="IPR036420">
    <property type="entry name" value="BRCT_dom_sf"/>
</dbReference>
<dbReference type="NCBIfam" id="NF005932">
    <property type="entry name" value="PRK07956.1"/>
    <property type="match status" value="1"/>
</dbReference>
<dbReference type="SMART" id="SM00292">
    <property type="entry name" value="BRCT"/>
    <property type="match status" value="1"/>
</dbReference>
<dbReference type="InterPro" id="IPR018239">
    <property type="entry name" value="DNA_ligase_AS"/>
</dbReference>
<evidence type="ECO:0000256" key="11">
    <source>
        <dbReference type="ARBA" id="ARBA00023204"/>
    </source>
</evidence>
<dbReference type="InterPro" id="IPR012340">
    <property type="entry name" value="NA-bd_OB-fold"/>
</dbReference>
<dbReference type="Pfam" id="PF12826">
    <property type="entry name" value="HHH_2"/>
    <property type="match status" value="1"/>
</dbReference>
<dbReference type="Pfam" id="PF01653">
    <property type="entry name" value="DNA_ligase_aden"/>
    <property type="match status" value="1"/>
</dbReference>
<dbReference type="Gene3D" id="2.40.50.140">
    <property type="entry name" value="Nucleic acid-binding proteins"/>
    <property type="match status" value="1"/>
</dbReference>
<dbReference type="InterPro" id="IPR013839">
    <property type="entry name" value="DNAligase_adenylation"/>
</dbReference>
<dbReference type="Pfam" id="PF22745">
    <property type="entry name" value="Nlig-Ia"/>
    <property type="match status" value="1"/>
</dbReference>
<name>A0A426QFX8_9GAMM</name>
<comment type="caution">
    <text evidence="14">Lacks conserved residue(s) required for the propagation of feature annotation.</text>
</comment>
<dbReference type="InterPro" id="IPR013840">
    <property type="entry name" value="DNAligase_N"/>
</dbReference>
<comment type="catalytic activity">
    <reaction evidence="12 14 15">
        <text>NAD(+) + (deoxyribonucleotide)n-3'-hydroxyl + 5'-phospho-(deoxyribonucleotide)m = (deoxyribonucleotide)n+m + AMP + beta-nicotinamide D-nucleotide.</text>
        <dbReference type="EC" id="6.5.1.2"/>
    </reaction>
</comment>
<evidence type="ECO:0000259" key="16">
    <source>
        <dbReference type="PROSITE" id="PS50172"/>
    </source>
</evidence>
<dbReference type="InterPro" id="IPR003583">
    <property type="entry name" value="Hlx-hairpin-Hlx_DNA-bd_motif"/>
</dbReference>
<evidence type="ECO:0000256" key="3">
    <source>
        <dbReference type="ARBA" id="ARBA00013308"/>
    </source>
</evidence>
<dbReference type="Gene3D" id="1.10.287.610">
    <property type="entry name" value="Helix hairpin bin"/>
    <property type="match status" value="1"/>
</dbReference>
<dbReference type="GO" id="GO:0046872">
    <property type="term" value="F:metal ion binding"/>
    <property type="evidence" value="ECO:0007669"/>
    <property type="project" value="UniProtKB-KW"/>
</dbReference>
<dbReference type="SMART" id="SM00278">
    <property type="entry name" value="HhH1"/>
    <property type="match status" value="4"/>
</dbReference>
<dbReference type="GO" id="GO:0003677">
    <property type="term" value="F:DNA binding"/>
    <property type="evidence" value="ECO:0007669"/>
    <property type="project" value="InterPro"/>
</dbReference>
<dbReference type="PANTHER" id="PTHR23389">
    <property type="entry name" value="CHROMOSOME TRANSMISSION FIDELITY FACTOR 18"/>
    <property type="match status" value="1"/>
</dbReference>
<dbReference type="FunFam" id="2.40.50.140:FF:000012">
    <property type="entry name" value="DNA ligase"/>
    <property type="match status" value="1"/>
</dbReference>
<keyword evidence="8 14" id="KW-0862">Zinc</keyword>
<dbReference type="InterPro" id="IPR041663">
    <property type="entry name" value="DisA/LigA_HHH"/>
</dbReference>
<dbReference type="Pfam" id="PF14520">
    <property type="entry name" value="HHH_5"/>
    <property type="match status" value="1"/>
</dbReference>
<dbReference type="GO" id="GO:0006260">
    <property type="term" value="P:DNA replication"/>
    <property type="evidence" value="ECO:0007669"/>
    <property type="project" value="UniProtKB-KW"/>
</dbReference>
<dbReference type="SMART" id="SM00532">
    <property type="entry name" value="LIGANc"/>
    <property type="match status" value="1"/>
</dbReference>
<dbReference type="SUPFAM" id="SSF56091">
    <property type="entry name" value="DNA ligase/mRNA capping enzyme, catalytic domain"/>
    <property type="match status" value="1"/>
</dbReference>
<dbReference type="NCBIfam" id="TIGR00575">
    <property type="entry name" value="dnlj"/>
    <property type="match status" value="1"/>
</dbReference>
<evidence type="ECO:0000256" key="1">
    <source>
        <dbReference type="ARBA" id="ARBA00004067"/>
    </source>
</evidence>
<dbReference type="PIRSF" id="PIRSF001604">
    <property type="entry name" value="LigA"/>
    <property type="match status" value="1"/>
</dbReference>